<dbReference type="STRING" id="1653334.GA0071312_2467"/>
<evidence type="ECO:0000313" key="3">
    <source>
        <dbReference type="Proteomes" id="UP000050497"/>
    </source>
</evidence>
<evidence type="ECO:0000313" key="2">
    <source>
        <dbReference type="EMBL" id="KPQ11982.1"/>
    </source>
</evidence>
<organism evidence="2 3">
    <name type="scientific">Saliniramus fredricksonii</name>
    <dbReference type="NCBI Taxonomy" id="1653334"/>
    <lineage>
        <taxon>Bacteria</taxon>
        <taxon>Pseudomonadati</taxon>
        <taxon>Pseudomonadota</taxon>
        <taxon>Alphaproteobacteria</taxon>
        <taxon>Hyphomicrobiales</taxon>
        <taxon>Salinarimonadaceae</taxon>
        <taxon>Saliniramus</taxon>
    </lineage>
</organism>
<dbReference type="Proteomes" id="UP000050497">
    <property type="component" value="Unassembled WGS sequence"/>
</dbReference>
<keyword evidence="2" id="KW-0328">Glycosyltransferase</keyword>
<dbReference type="Pfam" id="PF00156">
    <property type="entry name" value="Pribosyltran"/>
    <property type="match status" value="1"/>
</dbReference>
<reference evidence="2 3" key="1">
    <citation type="submission" date="2015-09" db="EMBL/GenBank/DDBJ databases">
        <title>Identification and resolution of microdiversity through metagenomic sequencing of parallel consortia.</title>
        <authorList>
            <person name="Nelson W.C."/>
            <person name="Romine M.F."/>
            <person name="Lindemann S.R."/>
        </authorList>
    </citation>
    <scope>NUCLEOTIDE SEQUENCE [LARGE SCALE GENOMIC DNA]</scope>
    <source>
        <strain evidence="2">HL-109</strain>
    </source>
</reference>
<dbReference type="AlphaFoldDB" id="A0A0P7XWU6"/>
<evidence type="ECO:0000259" key="1">
    <source>
        <dbReference type="Pfam" id="PF00156"/>
    </source>
</evidence>
<dbReference type="EMBL" id="LJSX01000004">
    <property type="protein sequence ID" value="KPQ11982.1"/>
    <property type="molecule type" value="Genomic_DNA"/>
</dbReference>
<proteinExistence type="predicted"/>
<dbReference type="GO" id="GO:0016757">
    <property type="term" value="F:glycosyltransferase activity"/>
    <property type="evidence" value="ECO:0007669"/>
    <property type="project" value="UniProtKB-KW"/>
</dbReference>
<protein>
    <submittedName>
        <fullName evidence="2">Putative phosphoribosyltransferase</fullName>
    </submittedName>
</protein>
<dbReference type="InterPro" id="IPR000836">
    <property type="entry name" value="PRTase_dom"/>
</dbReference>
<dbReference type="Gene3D" id="3.40.50.2020">
    <property type="match status" value="1"/>
</dbReference>
<name>A0A0P7XWU6_9HYPH</name>
<dbReference type="RefSeq" id="WP_074445207.1">
    <property type="nucleotide sequence ID" value="NZ_FMBM01000002.1"/>
</dbReference>
<dbReference type="SUPFAM" id="SSF53271">
    <property type="entry name" value="PRTase-like"/>
    <property type="match status" value="1"/>
</dbReference>
<accession>A0A0P7XWU6</accession>
<dbReference type="CDD" id="cd06223">
    <property type="entry name" value="PRTases_typeI"/>
    <property type="match status" value="1"/>
</dbReference>
<sequence length="224" mass="24131">MMKAPERYHDRAHAGQVLARALTDHTARKPLHDPIVLALPRGGVPVAFPVAQALDAPLDLLFVRKIGAPGQPEFAIAAVVEGAEDAVVTNPDIVEGLRLPDGWLEEGRLRAIAEIARQRNDYRAGRTRLPVAGRSVIIVDDGVATGTSLFAAIAAVQRQDPRDITVAVPVAPPEILARLRDAVDHVICPLAPRLFQAVGFFYDDFHQVEDDEVIMALAGAPCRG</sequence>
<dbReference type="InterPro" id="IPR029057">
    <property type="entry name" value="PRTase-like"/>
</dbReference>
<comment type="caution">
    <text evidence="2">The sequence shown here is derived from an EMBL/GenBank/DDBJ whole genome shotgun (WGS) entry which is preliminary data.</text>
</comment>
<dbReference type="PATRIC" id="fig|1653334.4.peg.1503"/>
<gene>
    <name evidence="2" type="ORF">HLUCCO17_04080</name>
</gene>
<dbReference type="Gene3D" id="3.30.1310.20">
    <property type="entry name" value="PRTase-like"/>
    <property type="match status" value="1"/>
</dbReference>
<feature type="domain" description="Phosphoribosyltransferase" evidence="1">
    <location>
        <begin position="10"/>
        <end position="179"/>
    </location>
</feature>
<keyword evidence="2" id="KW-0808">Transferase</keyword>